<sequence>MKSLIDTAKKDIAKILNNGGYVFRLDDGSEIYGVLNKSTPIFFDNGTTGKSVTALLPVDTNIKVGDRLECESQNYEISKIELESQVLKRVYLRLI</sequence>
<dbReference type="EMBL" id="CAJHOE010000002">
    <property type="protein sequence ID" value="CAD7288235.1"/>
    <property type="molecule type" value="Genomic_DNA"/>
</dbReference>
<protein>
    <submittedName>
        <fullName evidence="1">Uncharacterized protein</fullName>
    </submittedName>
</protein>
<reference evidence="1 2" key="1">
    <citation type="submission" date="2020-11" db="EMBL/GenBank/DDBJ databases">
        <authorList>
            <person name="Peeters C."/>
        </authorList>
    </citation>
    <scope>NUCLEOTIDE SEQUENCE [LARGE SCALE GENOMIC DNA]</scope>
    <source>
        <strain evidence="1 2">LMG 8286</strain>
    </source>
</reference>
<comment type="caution">
    <text evidence="1">The sequence shown here is derived from an EMBL/GenBank/DDBJ whole genome shotgun (WGS) entry which is preliminary data.</text>
</comment>
<gene>
    <name evidence="1" type="ORF">LMG8286_01205</name>
</gene>
<dbReference type="Proteomes" id="UP000789359">
    <property type="component" value="Unassembled WGS sequence"/>
</dbReference>
<evidence type="ECO:0000313" key="1">
    <source>
        <dbReference type="EMBL" id="CAD7288235.1"/>
    </source>
</evidence>
<evidence type="ECO:0000313" key="2">
    <source>
        <dbReference type="Proteomes" id="UP000789359"/>
    </source>
</evidence>
<keyword evidence="2" id="KW-1185">Reference proteome</keyword>
<organism evidence="1 2">
    <name type="scientific">Campylobacter suis</name>
    <dbReference type="NCBI Taxonomy" id="2790657"/>
    <lineage>
        <taxon>Bacteria</taxon>
        <taxon>Pseudomonadati</taxon>
        <taxon>Campylobacterota</taxon>
        <taxon>Epsilonproteobacteria</taxon>
        <taxon>Campylobacterales</taxon>
        <taxon>Campylobacteraceae</taxon>
        <taxon>Campylobacter</taxon>
    </lineage>
</organism>
<proteinExistence type="predicted"/>
<accession>A0ABN7KBC8</accession>
<name>A0ABN7KBC8_9BACT</name>
<dbReference type="RefSeq" id="WP_230056959.1">
    <property type="nucleotide sequence ID" value="NZ_CAJHOE010000002.1"/>
</dbReference>